<keyword evidence="4" id="KW-0067">ATP-binding</keyword>
<dbReference type="Gene3D" id="3.40.50.300">
    <property type="entry name" value="P-loop containing nucleotide triphosphate hydrolases"/>
    <property type="match status" value="1"/>
</dbReference>
<dbReference type="GO" id="GO:0015421">
    <property type="term" value="F:ABC-type oligopeptide transporter activity"/>
    <property type="evidence" value="ECO:0007669"/>
    <property type="project" value="TreeGrafter"/>
</dbReference>
<feature type="transmembrane region" description="Helical" evidence="8">
    <location>
        <begin position="199"/>
        <end position="221"/>
    </location>
</feature>
<feature type="transmembrane region" description="Helical" evidence="8">
    <location>
        <begin position="130"/>
        <end position="151"/>
    </location>
</feature>
<dbReference type="PROSITE" id="PS50893">
    <property type="entry name" value="ABC_TRANSPORTER_2"/>
    <property type="match status" value="1"/>
</dbReference>
<evidence type="ECO:0000256" key="2">
    <source>
        <dbReference type="ARBA" id="ARBA00022692"/>
    </source>
</evidence>
<dbReference type="GO" id="GO:0016020">
    <property type="term" value="C:membrane"/>
    <property type="evidence" value="ECO:0007669"/>
    <property type="project" value="UniProtKB-SubCell"/>
</dbReference>
<dbReference type="InterPro" id="IPR036640">
    <property type="entry name" value="ABC1_TM_sf"/>
</dbReference>
<feature type="compositionally biased region" description="Low complexity" evidence="7">
    <location>
        <begin position="56"/>
        <end position="65"/>
    </location>
</feature>
<dbReference type="GO" id="GO:0016887">
    <property type="term" value="F:ATP hydrolysis activity"/>
    <property type="evidence" value="ECO:0007669"/>
    <property type="project" value="InterPro"/>
</dbReference>
<evidence type="ECO:0000256" key="5">
    <source>
        <dbReference type="ARBA" id="ARBA00022989"/>
    </source>
</evidence>
<dbReference type="SUPFAM" id="SSF52540">
    <property type="entry name" value="P-loop containing nucleoside triphosphate hydrolases"/>
    <property type="match status" value="1"/>
</dbReference>
<name>A0A5K0UAG2_9VIRU</name>
<dbReference type="PANTHER" id="PTHR43394">
    <property type="entry name" value="ATP-DEPENDENT PERMEASE MDL1, MITOCHONDRIAL"/>
    <property type="match status" value="1"/>
</dbReference>
<accession>A0A5K0UAG2</accession>
<evidence type="ECO:0000256" key="7">
    <source>
        <dbReference type="SAM" id="MobiDB-lite"/>
    </source>
</evidence>
<feature type="domain" description="ABC transporter" evidence="9">
    <location>
        <begin position="409"/>
        <end position="650"/>
    </location>
</feature>
<dbReference type="SMART" id="SM00382">
    <property type="entry name" value="AAA"/>
    <property type="match status" value="1"/>
</dbReference>
<dbReference type="Pfam" id="PF00005">
    <property type="entry name" value="ABC_tran"/>
    <property type="match status" value="1"/>
</dbReference>
<protein>
    <submittedName>
        <fullName evidence="10">ABC transporter</fullName>
    </submittedName>
</protein>
<keyword evidence="11" id="KW-1185">Reference proteome</keyword>
<dbReference type="EMBL" id="UPSH01000002">
    <property type="protein sequence ID" value="VBB18987.1"/>
    <property type="molecule type" value="Genomic_DNA"/>
</dbReference>
<keyword evidence="5 8" id="KW-1133">Transmembrane helix</keyword>
<comment type="caution">
    <text evidence="10">The sequence shown here is derived from an EMBL/GenBank/DDBJ whole genome shotgun (WGS) entry which is preliminary data.</text>
</comment>
<evidence type="ECO:0000256" key="8">
    <source>
        <dbReference type="SAM" id="Phobius"/>
    </source>
</evidence>
<evidence type="ECO:0000256" key="3">
    <source>
        <dbReference type="ARBA" id="ARBA00022741"/>
    </source>
</evidence>
<feature type="transmembrane region" description="Helical" evidence="8">
    <location>
        <begin position="344"/>
        <end position="370"/>
    </location>
</feature>
<evidence type="ECO:0000256" key="4">
    <source>
        <dbReference type="ARBA" id="ARBA00022840"/>
    </source>
</evidence>
<feature type="compositionally biased region" description="Basic and acidic residues" evidence="7">
    <location>
        <begin position="621"/>
        <end position="634"/>
    </location>
</feature>
<dbReference type="PANTHER" id="PTHR43394:SF1">
    <property type="entry name" value="ATP-BINDING CASSETTE SUB-FAMILY B MEMBER 10, MITOCHONDRIAL"/>
    <property type="match status" value="1"/>
</dbReference>
<evidence type="ECO:0000256" key="1">
    <source>
        <dbReference type="ARBA" id="ARBA00004141"/>
    </source>
</evidence>
<gene>
    <name evidence="10" type="ORF">YASMINEVIRUS_1519</name>
</gene>
<dbReference type="InterPro" id="IPR003593">
    <property type="entry name" value="AAA+_ATPase"/>
</dbReference>
<dbReference type="SUPFAM" id="SSF90123">
    <property type="entry name" value="ABC transporter transmembrane region"/>
    <property type="match status" value="1"/>
</dbReference>
<keyword evidence="2 8" id="KW-0812">Transmembrane</keyword>
<feature type="transmembrane region" description="Helical" evidence="8">
    <location>
        <begin position="78"/>
        <end position="102"/>
    </location>
</feature>
<keyword evidence="3" id="KW-0547">Nucleotide-binding</keyword>
<proteinExistence type="predicted"/>
<reference evidence="10 11" key="1">
    <citation type="submission" date="2018-10" db="EMBL/GenBank/DDBJ databases">
        <authorList>
            <consortium name="IHU Genomes"/>
        </authorList>
    </citation>
    <scope>NUCLEOTIDE SEQUENCE [LARGE SCALE GENOMIC DNA]</scope>
    <source>
        <strain evidence="10 11">A1</strain>
    </source>
</reference>
<dbReference type="GO" id="GO:0005524">
    <property type="term" value="F:ATP binding"/>
    <property type="evidence" value="ECO:0007669"/>
    <property type="project" value="UniProtKB-KW"/>
</dbReference>
<sequence length="652" mass="73767">MSDDESIETISMLDDNLIDMLDSSVSSHDRYLDDRKDSHKDSHKDNHDNEYDDVLSADSSSQSRQTSKRVEKIDINSIFWDALMQNKIIIFATFPLFVGYYLQDTIFTRSIAEVTSDIPGFVADIDVKKVLIVMLPYIVALILFYISNIIMAKSTTRIELMAIQSLTDKLIESIKTTKKPINVNDLILHIKKIGDTKHIYNIVMTYILPTLIVGFGLVYNFVQGDGYYGLLVAIILIVMMLVTTKLELDSISHAYNTETSVNVLYDEIHEIMTNIDSVLTSNTQEQEIENLQATKNKTYDLACLSSLNNNNTTYGLQAISIASMLGINYLSYRLYSQSKITGPLFTATVLMSLLFMDYYNYCIHAIGDLINSMGRFKEMKKYFGEFKIIKLPEEEKSRQLTLKVSKGDINIKNLTLKYEGKTVFSDFNLAIKGNTVTGLVGPIGSGKTTLLKMLAGITEYNGDVLIDNQPLAKCTYESIVENVAYISQHPKLFNKSIYYNINYGSCYSKEEILKKLDQLGLMPFINSFPQKLDTVVGKEGSKVSGGQKQFIALIRSLIQDKSILLLDEPSSSLDITNKNLFIKLIKNIKNKTIIISTHDKFIMSLFGTIIDVSKAKNKKNSKPDKGTSVEEEMSRQGVNNYEQERYTVEMYR</sequence>
<feature type="region of interest" description="Disordered" evidence="7">
    <location>
        <begin position="30"/>
        <end position="66"/>
    </location>
</feature>
<dbReference type="Gene3D" id="1.20.1560.10">
    <property type="entry name" value="ABC transporter type 1, transmembrane domain"/>
    <property type="match status" value="1"/>
</dbReference>
<dbReference type="InterPro" id="IPR003439">
    <property type="entry name" value="ABC_transporter-like_ATP-bd"/>
</dbReference>
<dbReference type="Proteomes" id="UP000594342">
    <property type="component" value="Unassembled WGS sequence"/>
</dbReference>
<keyword evidence="6 8" id="KW-0472">Membrane</keyword>
<evidence type="ECO:0000256" key="6">
    <source>
        <dbReference type="ARBA" id="ARBA00023136"/>
    </source>
</evidence>
<comment type="subcellular location">
    <subcellularLocation>
        <location evidence="1">Membrane</location>
        <topology evidence="1">Multi-pass membrane protein</topology>
    </subcellularLocation>
</comment>
<dbReference type="InterPro" id="IPR039421">
    <property type="entry name" value="Type_1_exporter"/>
</dbReference>
<evidence type="ECO:0000259" key="9">
    <source>
        <dbReference type="PROSITE" id="PS50893"/>
    </source>
</evidence>
<evidence type="ECO:0000313" key="10">
    <source>
        <dbReference type="EMBL" id="VBB18987.1"/>
    </source>
</evidence>
<evidence type="ECO:0000313" key="11">
    <source>
        <dbReference type="Proteomes" id="UP000594342"/>
    </source>
</evidence>
<feature type="compositionally biased region" description="Basic and acidic residues" evidence="7">
    <location>
        <begin position="30"/>
        <end position="49"/>
    </location>
</feature>
<feature type="transmembrane region" description="Helical" evidence="8">
    <location>
        <begin position="227"/>
        <end position="244"/>
    </location>
</feature>
<organism evidence="10 11">
    <name type="scientific">Yasminevirus sp. GU-2018</name>
    <dbReference type="NCBI Taxonomy" id="2420051"/>
    <lineage>
        <taxon>Viruses</taxon>
        <taxon>Varidnaviria</taxon>
        <taxon>Bamfordvirae</taxon>
        <taxon>Nucleocytoviricota</taxon>
        <taxon>Megaviricetes</taxon>
        <taxon>Imitervirales</taxon>
        <taxon>Mimiviridae</taxon>
        <taxon>Klosneuvirinae</taxon>
        <taxon>Yasminevirus</taxon>
        <taxon>Yasminevirus saudimassiliense</taxon>
    </lineage>
</organism>
<feature type="region of interest" description="Disordered" evidence="7">
    <location>
        <begin position="617"/>
        <end position="638"/>
    </location>
</feature>
<dbReference type="InterPro" id="IPR027417">
    <property type="entry name" value="P-loop_NTPase"/>
</dbReference>